<dbReference type="AlphaFoldDB" id="A0A8E2FA49"/>
<protein>
    <recommendedName>
        <fullName evidence="1">BTB domain-containing protein</fullName>
    </recommendedName>
</protein>
<dbReference type="PROSITE" id="PS50097">
    <property type="entry name" value="BTB"/>
    <property type="match status" value="1"/>
</dbReference>
<dbReference type="PANTHER" id="PTHR47843">
    <property type="entry name" value="BTB DOMAIN-CONTAINING PROTEIN-RELATED"/>
    <property type="match status" value="1"/>
</dbReference>
<gene>
    <name evidence="2" type="ORF">AOQ84DRAFT_274788</name>
</gene>
<dbReference type="InterPro" id="IPR011333">
    <property type="entry name" value="SKP1/BTB/POZ_sf"/>
</dbReference>
<dbReference type="OrthoDB" id="6359816at2759"/>
<dbReference type="EMBL" id="KV748722">
    <property type="protein sequence ID" value="OCL13437.1"/>
    <property type="molecule type" value="Genomic_DNA"/>
</dbReference>
<dbReference type="Pfam" id="PF00651">
    <property type="entry name" value="BTB"/>
    <property type="match status" value="1"/>
</dbReference>
<dbReference type="PANTHER" id="PTHR47843:SF5">
    <property type="entry name" value="BTB_POZ DOMAIN PROTEIN"/>
    <property type="match status" value="1"/>
</dbReference>
<sequence length="193" mass="21956">SPQYSDAVIRCQGQEFTVHRLVLCTQSKYFANAFNGDWKESANRTIELNDDDVSVVEAMLHFMYRFDYDDNAHGQVSPAVFNAKVYSLADKYDLSALKLHAKEKFDKAVENCWSADDFPHVISEVYSSTPATDRGLRNVVMRVVYEHLDLLLEKQEFTNMLEETTGFAADVTGHLAKDRRGLKEYRCSGCGFS</sequence>
<organism evidence="2 3">
    <name type="scientific">Glonium stellatum</name>
    <dbReference type="NCBI Taxonomy" id="574774"/>
    <lineage>
        <taxon>Eukaryota</taxon>
        <taxon>Fungi</taxon>
        <taxon>Dikarya</taxon>
        <taxon>Ascomycota</taxon>
        <taxon>Pezizomycotina</taxon>
        <taxon>Dothideomycetes</taxon>
        <taxon>Pleosporomycetidae</taxon>
        <taxon>Gloniales</taxon>
        <taxon>Gloniaceae</taxon>
        <taxon>Glonium</taxon>
    </lineage>
</organism>
<dbReference type="CDD" id="cd18186">
    <property type="entry name" value="BTB_POZ_ZBTB_KLHL-like"/>
    <property type="match status" value="1"/>
</dbReference>
<dbReference type="InterPro" id="IPR000210">
    <property type="entry name" value="BTB/POZ_dom"/>
</dbReference>
<dbReference type="Gene3D" id="3.30.710.10">
    <property type="entry name" value="Potassium Channel Kv1.1, Chain A"/>
    <property type="match status" value="1"/>
</dbReference>
<feature type="non-terminal residue" evidence="2">
    <location>
        <position position="1"/>
    </location>
</feature>
<evidence type="ECO:0000313" key="3">
    <source>
        <dbReference type="Proteomes" id="UP000250140"/>
    </source>
</evidence>
<proteinExistence type="predicted"/>
<dbReference type="SMART" id="SM00225">
    <property type="entry name" value="BTB"/>
    <property type="match status" value="1"/>
</dbReference>
<feature type="domain" description="BTB" evidence="1">
    <location>
        <begin position="5"/>
        <end position="64"/>
    </location>
</feature>
<reference evidence="2 3" key="1">
    <citation type="journal article" date="2016" name="Nat. Commun.">
        <title>Ectomycorrhizal ecology is imprinted in the genome of the dominant symbiotic fungus Cenococcum geophilum.</title>
        <authorList>
            <consortium name="DOE Joint Genome Institute"/>
            <person name="Peter M."/>
            <person name="Kohler A."/>
            <person name="Ohm R.A."/>
            <person name="Kuo A."/>
            <person name="Krutzmann J."/>
            <person name="Morin E."/>
            <person name="Arend M."/>
            <person name="Barry K.W."/>
            <person name="Binder M."/>
            <person name="Choi C."/>
            <person name="Clum A."/>
            <person name="Copeland A."/>
            <person name="Grisel N."/>
            <person name="Haridas S."/>
            <person name="Kipfer T."/>
            <person name="LaButti K."/>
            <person name="Lindquist E."/>
            <person name="Lipzen A."/>
            <person name="Maire R."/>
            <person name="Meier B."/>
            <person name="Mihaltcheva S."/>
            <person name="Molinier V."/>
            <person name="Murat C."/>
            <person name="Poggeler S."/>
            <person name="Quandt C.A."/>
            <person name="Sperisen C."/>
            <person name="Tritt A."/>
            <person name="Tisserant E."/>
            <person name="Crous P.W."/>
            <person name="Henrissat B."/>
            <person name="Nehls U."/>
            <person name="Egli S."/>
            <person name="Spatafora J.W."/>
            <person name="Grigoriev I.V."/>
            <person name="Martin F.M."/>
        </authorList>
    </citation>
    <scope>NUCLEOTIDE SEQUENCE [LARGE SCALE GENOMIC DNA]</scope>
    <source>
        <strain evidence="2 3">CBS 207.34</strain>
    </source>
</reference>
<dbReference type="Proteomes" id="UP000250140">
    <property type="component" value="Unassembled WGS sequence"/>
</dbReference>
<accession>A0A8E2FA49</accession>
<feature type="non-terminal residue" evidence="2">
    <location>
        <position position="193"/>
    </location>
</feature>
<evidence type="ECO:0000259" key="1">
    <source>
        <dbReference type="PROSITE" id="PS50097"/>
    </source>
</evidence>
<evidence type="ECO:0000313" key="2">
    <source>
        <dbReference type="EMBL" id="OCL13437.1"/>
    </source>
</evidence>
<name>A0A8E2FA49_9PEZI</name>
<dbReference type="SUPFAM" id="SSF54695">
    <property type="entry name" value="POZ domain"/>
    <property type="match status" value="1"/>
</dbReference>
<keyword evidence="3" id="KW-1185">Reference proteome</keyword>